<comment type="caution">
    <text evidence="1">The sequence shown here is derived from an EMBL/GenBank/DDBJ whole genome shotgun (WGS) entry which is preliminary data.</text>
</comment>
<gene>
    <name evidence="1" type="ORF">AFI02nite_03340</name>
</gene>
<accession>A0A510UCJ6</accession>
<dbReference type="AlphaFoldDB" id="A0A510UCJ6"/>
<dbReference type="EMBL" id="BJTZ01000001">
    <property type="protein sequence ID" value="GEK12298.1"/>
    <property type="molecule type" value="Genomic_DNA"/>
</dbReference>
<organism evidence="1 2">
    <name type="scientific">Aliivibrio fischeri</name>
    <name type="common">Vibrio fischeri</name>
    <dbReference type="NCBI Taxonomy" id="668"/>
    <lineage>
        <taxon>Bacteria</taxon>
        <taxon>Pseudomonadati</taxon>
        <taxon>Pseudomonadota</taxon>
        <taxon>Gammaproteobacteria</taxon>
        <taxon>Vibrionales</taxon>
        <taxon>Vibrionaceae</taxon>
        <taxon>Aliivibrio</taxon>
    </lineage>
</organism>
<dbReference type="Proteomes" id="UP000321787">
    <property type="component" value="Unassembled WGS sequence"/>
</dbReference>
<proteinExistence type="predicted"/>
<evidence type="ECO:0000313" key="1">
    <source>
        <dbReference type="EMBL" id="GEK12298.1"/>
    </source>
</evidence>
<protein>
    <submittedName>
        <fullName evidence="1">Uncharacterized protein</fullName>
    </submittedName>
</protein>
<evidence type="ECO:0000313" key="2">
    <source>
        <dbReference type="Proteomes" id="UP000321787"/>
    </source>
</evidence>
<name>A0A510UCJ6_ALIFS</name>
<sequence length="157" mass="17739">MYWIDFMNIKKVLPIALIGLLVGCDTEDDNDIDSILISPNDYKVVEFTLKPNQEVNISVQDINHVLSESYIIDQAAYQDWQDETQNGDFENALLNFEFAFPPLSGKHQSGWLPLGDGLTADTTFYLFFENTKFGIVAPPEGGDEMASTMMFTLDLRN</sequence>
<reference evidence="1 2" key="1">
    <citation type="submission" date="2019-07" db="EMBL/GenBank/DDBJ databases">
        <title>Whole genome shotgun sequence of Aliivibrio fischeri NBRC 101058.</title>
        <authorList>
            <person name="Hosoyama A."/>
            <person name="Uohara A."/>
            <person name="Ohji S."/>
            <person name="Ichikawa N."/>
        </authorList>
    </citation>
    <scope>NUCLEOTIDE SEQUENCE [LARGE SCALE GENOMIC DNA]</scope>
    <source>
        <strain evidence="1 2">NBRC 101058</strain>
    </source>
</reference>